<dbReference type="EMBL" id="BPVZ01000002">
    <property type="protein sequence ID" value="GKU88375.1"/>
    <property type="molecule type" value="Genomic_DNA"/>
</dbReference>
<dbReference type="AlphaFoldDB" id="A0AAV5HTM6"/>
<proteinExistence type="predicted"/>
<protein>
    <recommendedName>
        <fullName evidence="3">Glutathione S-transferase</fullName>
    </recommendedName>
</protein>
<evidence type="ECO:0000313" key="2">
    <source>
        <dbReference type="Proteomes" id="UP001054252"/>
    </source>
</evidence>
<dbReference type="SUPFAM" id="SSF47616">
    <property type="entry name" value="GST C-terminal domain-like"/>
    <property type="match status" value="1"/>
</dbReference>
<dbReference type="InterPro" id="IPR036282">
    <property type="entry name" value="Glutathione-S-Trfase_C_sf"/>
</dbReference>
<evidence type="ECO:0000313" key="1">
    <source>
        <dbReference type="EMBL" id="GKU88375.1"/>
    </source>
</evidence>
<comment type="caution">
    <text evidence="1">The sequence shown here is derived from an EMBL/GenBank/DDBJ whole genome shotgun (WGS) entry which is preliminary data.</text>
</comment>
<reference evidence="1 2" key="1">
    <citation type="journal article" date="2021" name="Commun. Biol.">
        <title>The genome of Shorea leprosula (Dipterocarpaceae) highlights the ecological relevance of drought in aseasonal tropical rainforests.</title>
        <authorList>
            <person name="Ng K.K.S."/>
            <person name="Kobayashi M.J."/>
            <person name="Fawcett J.A."/>
            <person name="Hatakeyama M."/>
            <person name="Paape T."/>
            <person name="Ng C.H."/>
            <person name="Ang C.C."/>
            <person name="Tnah L.H."/>
            <person name="Lee C.T."/>
            <person name="Nishiyama T."/>
            <person name="Sese J."/>
            <person name="O'Brien M.J."/>
            <person name="Copetti D."/>
            <person name="Mohd Noor M.I."/>
            <person name="Ong R.C."/>
            <person name="Putra M."/>
            <person name="Sireger I.Z."/>
            <person name="Indrioko S."/>
            <person name="Kosugi Y."/>
            <person name="Izuno A."/>
            <person name="Isagi Y."/>
            <person name="Lee S.L."/>
            <person name="Shimizu K.K."/>
        </authorList>
    </citation>
    <scope>NUCLEOTIDE SEQUENCE [LARGE SCALE GENOMIC DNA]</scope>
    <source>
        <strain evidence="1">214</strain>
    </source>
</reference>
<gene>
    <name evidence="1" type="ORF">SLEP1_g2648</name>
</gene>
<dbReference type="Gene3D" id="1.20.1050.10">
    <property type="match status" value="1"/>
</dbReference>
<accession>A0AAV5HTM6</accession>
<sequence>MATERFKIDMSKFPRLGRIYESLKTLPEFQAASPQRQPDAVH</sequence>
<evidence type="ECO:0008006" key="3">
    <source>
        <dbReference type="Google" id="ProtNLM"/>
    </source>
</evidence>
<dbReference type="Proteomes" id="UP001054252">
    <property type="component" value="Unassembled WGS sequence"/>
</dbReference>
<organism evidence="1 2">
    <name type="scientific">Rubroshorea leprosula</name>
    <dbReference type="NCBI Taxonomy" id="152421"/>
    <lineage>
        <taxon>Eukaryota</taxon>
        <taxon>Viridiplantae</taxon>
        <taxon>Streptophyta</taxon>
        <taxon>Embryophyta</taxon>
        <taxon>Tracheophyta</taxon>
        <taxon>Spermatophyta</taxon>
        <taxon>Magnoliopsida</taxon>
        <taxon>eudicotyledons</taxon>
        <taxon>Gunneridae</taxon>
        <taxon>Pentapetalae</taxon>
        <taxon>rosids</taxon>
        <taxon>malvids</taxon>
        <taxon>Malvales</taxon>
        <taxon>Dipterocarpaceae</taxon>
        <taxon>Rubroshorea</taxon>
    </lineage>
</organism>
<keyword evidence="2" id="KW-1185">Reference proteome</keyword>
<name>A0AAV5HTM6_9ROSI</name>